<proteinExistence type="predicted"/>
<dbReference type="SUPFAM" id="SSF49899">
    <property type="entry name" value="Concanavalin A-like lectins/glucanases"/>
    <property type="match status" value="1"/>
</dbReference>
<organism evidence="1 2">
    <name type="scientific">Psilocybe cf. subviscida</name>
    <dbReference type="NCBI Taxonomy" id="2480587"/>
    <lineage>
        <taxon>Eukaryota</taxon>
        <taxon>Fungi</taxon>
        <taxon>Dikarya</taxon>
        <taxon>Basidiomycota</taxon>
        <taxon>Agaricomycotina</taxon>
        <taxon>Agaricomycetes</taxon>
        <taxon>Agaricomycetidae</taxon>
        <taxon>Agaricales</taxon>
        <taxon>Agaricineae</taxon>
        <taxon>Strophariaceae</taxon>
        <taxon>Psilocybe</taxon>
    </lineage>
</organism>
<gene>
    <name evidence="1" type="ORF">D9619_008713</name>
</gene>
<keyword evidence="2" id="KW-1185">Reference proteome</keyword>
<sequence length="248" mass="27771">MSPSNDGRKGQAGGPYKGVRASQLLGHWPFAGNYNDASAYARGPATVQGYNVQLASEQGTGYVQIRRPGFLNIPSVDLRTINFSIELRLRFPSLPTSGRQTLLSNWQWANWQYWMALEPDGRVFFTLRRNMQTNGSDPSQDLVVVWARVPVGRFFNAVYVYDSTRRNFSVFIDGALAGSETVRQEVTDVTLHTATQPYVQFGNKGDDWPKTGVADVDLSALRFYQLTFKTCGCLLAFPESVSLLIFFM</sequence>
<dbReference type="Pfam" id="PF13385">
    <property type="entry name" value="Laminin_G_3"/>
    <property type="match status" value="1"/>
</dbReference>
<dbReference type="OrthoDB" id="2922181at2759"/>
<reference evidence="1 2" key="1">
    <citation type="journal article" date="2020" name="ISME J.">
        <title>Uncovering the hidden diversity of litter-decomposition mechanisms in mushroom-forming fungi.</title>
        <authorList>
            <person name="Floudas D."/>
            <person name="Bentzer J."/>
            <person name="Ahren D."/>
            <person name="Johansson T."/>
            <person name="Persson P."/>
            <person name="Tunlid A."/>
        </authorList>
    </citation>
    <scope>NUCLEOTIDE SEQUENCE [LARGE SCALE GENOMIC DNA]</scope>
    <source>
        <strain evidence="1 2">CBS 101986</strain>
    </source>
</reference>
<dbReference type="InterPro" id="IPR013320">
    <property type="entry name" value="ConA-like_dom_sf"/>
</dbReference>
<name>A0A8H5BA12_9AGAR</name>
<dbReference type="AlphaFoldDB" id="A0A8H5BA12"/>
<dbReference type="Proteomes" id="UP000567179">
    <property type="component" value="Unassembled WGS sequence"/>
</dbReference>
<dbReference type="Gene3D" id="2.60.120.200">
    <property type="match status" value="1"/>
</dbReference>
<evidence type="ECO:0000313" key="1">
    <source>
        <dbReference type="EMBL" id="KAF5319519.1"/>
    </source>
</evidence>
<protein>
    <submittedName>
        <fullName evidence="1">Uncharacterized protein</fullName>
    </submittedName>
</protein>
<accession>A0A8H5BA12</accession>
<evidence type="ECO:0000313" key="2">
    <source>
        <dbReference type="Proteomes" id="UP000567179"/>
    </source>
</evidence>
<dbReference type="EMBL" id="JAACJJ010000029">
    <property type="protein sequence ID" value="KAF5319519.1"/>
    <property type="molecule type" value="Genomic_DNA"/>
</dbReference>
<comment type="caution">
    <text evidence="1">The sequence shown here is derived from an EMBL/GenBank/DDBJ whole genome shotgun (WGS) entry which is preliminary data.</text>
</comment>